<dbReference type="Gene3D" id="3.30.70.580">
    <property type="entry name" value="Pseudouridine synthase I, catalytic domain, N-terminal subdomain"/>
    <property type="match status" value="1"/>
</dbReference>
<evidence type="ECO:0000256" key="4">
    <source>
        <dbReference type="RuleBase" id="RU003887"/>
    </source>
</evidence>
<dbReference type="InterPro" id="IPR018496">
    <property type="entry name" value="PsdUridine_synth_RsuA/RluB_CS"/>
</dbReference>
<keyword evidence="2 4" id="KW-0413">Isomerase</keyword>
<dbReference type="NCBIfam" id="TIGR00093">
    <property type="entry name" value="pseudouridine synthase"/>
    <property type="match status" value="1"/>
</dbReference>
<dbReference type="AlphaFoldDB" id="A0AAJ2NQM9"/>
<evidence type="ECO:0000259" key="5">
    <source>
        <dbReference type="SMART" id="SM00363"/>
    </source>
</evidence>
<proteinExistence type="inferred from homology"/>
<comment type="caution">
    <text evidence="6">The sequence shown here is derived from an EMBL/GenBank/DDBJ whole genome shotgun (WGS) entry which is preliminary data.</text>
</comment>
<dbReference type="SMART" id="SM00363">
    <property type="entry name" value="S4"/>
    <property type="match status" value="1"/>
</dbReference>
<dbReference type="PANTHER" id="PTHR47683:SF2">
    <property type="entry name" value="RNA-BINDING S4 DOMAIN-CONTAINING PROTEIN"/>
    <property type="match status" value="1"/>
</dbReference>
<accession>A0AAJ2NQM9</accession>
<dbReference type="PANTHER" id="PTHR47683">
    <property type="entry name" value="PSEUDOURIDINE SYNTHASE FAMILY PROTEIN-RELATED"/>
    <property type="match status" value="1"/>
</dbReference>
<dbReference type="InterPro" id="IPR006145">
    <property type="entry name" value="PsdUridine_synth_RsuA/RluA"/>
</dbReference>
<keyword evidence="3" id="KW-0694">RNA-binding</keyword>
<dbReference type="EC" id="5.4.99.-" evidence="4"/>
<feature type="domain" description="RNA-binding S4" evidence="5">
    <location>
        <begin position="1"/>
        <end position="59"/>
    </location>
</feature>
<dbReference type="PROSITE" id="PS01149">
    <property type="entry name" value="PSI_RSU"/>
    <property type="match status" value="1"/>
</dbReference>
<dbReference type="GO" id="GO:0120159">
    <property type="term" value="F:rRNA pseudouridine synthase activity"/>
    <property type="evidence" value="ECO:0007669"/>
    <property type="project" value="UniProtKB-ARBA"/>
</dbReference>
<dbReference type="Pfam" id="PF01479">
    <property type="entry name" value="S4"/>
    <property type="match status" value="1"/>
</dbReference>
<dbReference type="Pfam" id="PF00849">
    <property type="entry name" value="PseudoU_synth_2"/>
    <property type="match status" value="1"/>
</dbReference>
<dbReference type="InterPro" id="IPR036986">
    <property type="entry name" value="S4_RNA-bd_sf"/>
</dbReference>
<dbReference type="Gene3D" id="3.30.70.1560">
    <property type="entry name" value="Alpha-L RNA-binding motif"/>
    <property type="match status" value="1"/>
</dbReference>
<dbReference type="InterPro" id="IPR042092">
    <property type="entry name" value="PsdUridine_s_RsuA/RluB/E/F_cat"/>
</dbReference>
<evidence type="ECO:0000313" key="6">
    <source>
        <dbReference type="EMBL" id="MDV2886643.1"/>
    </source>
</evidence>
<dbReference type="GO" id="GO:0003723">
    <property type="term" value="F:RNA binding"/>
    <property type="evidence" value="ECO:0007669"/>
    <property type="project" value="UniProtKB-KW"/>
</dbReference>
<dbReference type="CDD" id="cd02554">
    <property type="entry name" value="PseudoU_synth_RluF"/>
    <property type="match status" value="1"/>
</dbReference>
<protein>
    <recommendedName>
        <fullName evidence="4">Pseudouridine synthase</fullName>
        <ecNumber evidence="4">5.4.99.-</ecNumber>
    </recommendedName>
</protein>
<evidence type="ECO:0000256" key="2">
    <source>
        <dbReference type="ARBA" id="ARBA00023235"/>
    </source>
</evidence>
<dbReference type="SUPFAM" id="SSF55174">
    <property type="entry name" value="Alpha-L RNA-binding motif"/>
    <property type="match status" value="1"/>
</dbReference>
<name>A0AAJ2NQM9_ALKPS</name>
<dbReference type="CDD" id="cd00165">
    <property type="entry name" value="S4"/>
    <property type="match status" value="1"/>
</dbReference>
<dbReference type="InterPro" id="IPR020103">
    <property type="entry name" value="PsdUridine_synth_cat_dom_sf"/>
</dbReference>
<dbReference type="GO" id="GO:0000455">
    <property type="term" value="P:enzyme-directed rRNA pseudouridine synthesis"/>
    <property type="evidence" value="ECO:0007669"/>
    <property type="project" value="UniProtKB-ARBA"/>
</dbReference>
<dbReference type="PROSITE" id="PS50889">
    <property type="entry name" value="S4"/>
    <property type="match status" value="1"/>
</dbReference>
<comment type="similarity">
    <text evidence="1 4">Belongs to the pseudouridine synthase RsuA family.</text>
</comment>
<dbReference type="FunFam" id="3.30.70.1560:FF:000002">
    <property type="entry name" value="Pseudouridine synthase"/>
    <property type="match status" value="1"/>
</dbReference>
<organism evidence="6 7">
    <name type="scientific">Alkalihalophilus pseudofirmus</name>
    <name type="common">Bacillus pseudofirmus</name>
    <dbReference type="NCBI Taxonomy" id="79885"/>
    <lineage>
        <taxon>Bacteria</taxon>
        <taxon>Bacillati</taxon>
        <taxon>Bacillota</taxon>
        <taxon>Bacilli</taxon>
        <taxon>Bacillales</taxon>
        <taxon>Bacillaceae</taxon>
        <taxon>Alkalihalophilus</taxon>
    </lineage>
</organism>
<evidence type="ECO:0000256" key="3">
    <source>
        <dbReference type="PROSITE-ProRule" id="PRU00182"/>
    </source>
</evidence>
<evidence type="ECO:0000313" key="7">
    <source>
        <dbReference type="Proteomes" id="UP001285636"/>
    </source>
</evidence>
<dbReference type="RefSeq" id="WP_323467314.1">
    <property type="nucleotide sequence ID" value="NZ_CP144224.1"/>
</dbReference>
<dbReference type="Gene3D" id="3.10.290.10">
    <property type="entry name" value="RNA-binding S4 domain"/>
    <property type="match status" value="1"/>
</dbReference>
<gene>
    <name evidence="6" type="ORF">RYX45_15735</name>
</gene>
<reference evidence="6" key="1">
    <citation type="submission" date="2023-10" db="EMBL/GenBank/DDBJ databases">
        <title>Screening of Alkalihalophilus pseudofirmusBZ-TG-HK211 and Its Alleviation of Salt Stress on Rapeseed Growth.</title>
        <authorList>
            <person name="Zhao B."/>
            <person name="Guo T."/>
        </authorList>
    </citation>
    <scope>NUCLEOTIDE SEQUENCE</scope>
    <source>
        <strain evidence="6">BZ-TG-HK211</strain>
    </source>
</reference>
<dbReference type="SUPFAM" id="SSF55120">
    <property type="entry name" value="Pseudouridine synthase"/>
    <property type="match status" value="1"/>
</dbReference>
<dbReference type="EMBL" id="JAWJAY010000004">
    <property type="protein sequence ID" value="MDV2886643.1"/>
    <property type="molecule type" value="Genomic_DNA"/>
</dbReference>
<dbReference type="InterPro" id="IPR020094">
    <property type="entry name" value="TruA/RsuA/RluB/E/F_N"/>
</dbReference>
<sequence length="229" mass="26645">MRIQLYMSNTGYCSRRETERLLAAGRITVNGKTATKDTFVDTDDCILLDGSPVPMKERNIYLLLHKPTGIVCTAQRQVKNNLIDYMNYPERIFAVGRLDKDSEGLLLLTNDGDIVNKIMRVENGHEKEYIVTVDRPYPDSFLKGMASGVEILDQVTEPCTVTRIDEMTFRIILKQGLNRQIRRMTKEFGYYVTRLRRIRIMNLSIDRLPYGQWRELTDEELNVLMKDLR</sequence>
<dbReference type="Proteomes" id="UP001285636">
    <property type="component" value="Unassembled WGS sequence"/>
</dbReference>
<dbReference type="InterPro" id="IPR050343">
    <property type="entry name" value="RsuA_PseudoU_synthase"/>
</dbReference>
<dbReference type="InterPro" id="IPR000748">
    <property type="entry name" value="PsdUridine_synth_RsuA/RluB/E/F"/>
</dbReference>
<dbReference type="InterPro" id="IPR002942">
    <property type="entry name" value="S4_RNA-bd"/>
</dbReference>
<evidence type="ECO:0000256" key="1">
    <source>
        <dbReference type="ARBA" id="ARBA00008348"/>
    </source>
</evidence>